<evidence type="ECO:0000313" key="13">
    <source>
        <dbReference type="EMBL" id="MZP29893.1"/>
    </source>
</evidence>
<dbReference type="SMART" id="SM00987">
    <property type="entry name" value="UreE_C"/>
    <property type="match status" value="1"/>
</dbReference>
<name>A0A845L112_9FIRM</name>
<proteinExistence type="inferred from homology"/>
<evidence type="ECO:0000256" key="9">
    <source>
        <dbReference type="ARBA" id="ARBA00023004"/>
    </source>
</evidence>
<accession>A0A845L112</accession>
<dbReference type="GO" id="GO:0004844">
    <property type="term" value="F:uracil DNA N-glycosylase activity"/>
    <property type="evidence" value="ECO:0007669"/>
    <property type="project" value="UniProtKB-EC"/>
</dbReference>
<reference evidence="13 14" key="1">
    <citation type="submission" date="2020-01" db="EMBL/GenBank/DDBJ databases">
        <title>Whole-genome sequence of Heliobacterium undosum DSM 13378.</title>
        <authorList>
            <person name="Kyndt J.A."/>
            <person name="Meyer T.E."/>
        </authorList>
    </citation>
    <scope>NUCLEOTIDE SEQUENCE [LARGE SCALE GENOMIC DNA]</scope>
    <source>
        <strain evidence="13 14">DSM 13378</strain>
    </source>
</reference>
<protein>
    <recommendedName>
        <fullName evidence="4">Type-4 uracil-DNA glycosylase</fullName>
        <ecNumber evidence="3">3.2.2.27</ecNumber>
    </recommendedName>
</protein>
<dbReference type="PANTHER" id="PTHR33693">
    <property type="entry name" value="TYPE-5 URACIL-DNA GLYCOSYLASE"/>
    <property type="match status" value="1"/>
</dbReference>
<evidence type="ECO:0000256" key="7">
    <source>
        <dbReference type="ARBA" id="ARBA00022763"/>
    </source>
</evidence>
<dbReference type="AlphaFoldDB" id="A0A845L112"/>
<comment type="catalytic activity">
    <reaction evidence="1">
        <text>Hydrolyzes single-stranded DNA or mismatched double-stranded DNA and polynucleotides, releasing free uracil.</text>
        <dbReference type="EC" id="3.2.2.27"/>
    </reaction>
</comment>
<keyword evidence="11" id="KW-0234">DNA repair</keyword>
<evidence type="ECO:0000256" key="1">
    <source>
        <dbReference type="ARBA" id="ARBA00001400"/>
    </source>
</evidence>
<keyword evidence="8" id="KW-0378">Hydrolase</keyword>
<evidence type="ECO:0000256" key="5">
    <source>
        <dbReference type="ARBA" id="ARBA00022485"/>
    </source>
</evidence>
<dbReference type="EC" id="3.2.2.27" evidence="3"/>
<evidence type="ECO:0000313" key="14">
    <source>
        <dbReference type="Proteomes" id="UP000463470"/>
    </source>
</evidence>
<keyword evidence="7" id="KW-0227">DNA damage</keyword>
<dbReference type="EMBL" id="WXEY01000008">
    <property type="protein sequence ID" value="MZP29893.1"/>
    <property type="molecule type" value="Genomic_DNA"/>
</dbReference>
<dbReference type="Proteomes" id="UP000463470">
    <property type="component" value="Unassembled WGS sequence"/>
</dbReference>
<dbReference type="GO" id="GO:0006281">
    <property type="term" value="P:DNA repair"/>
    <property type="evidence" value="ECO:0007669"/>
    <property type="project" value="UniProtKB-KW"/>
</dbReference>
<evidence type="ECO:0000256" key="10">
    <source>
        <dbReference type="ARBA" id="ARBA00023014"/>
    </source>
</evidence>
<evidence type="ECO:0000256" key="8">
    <source>
        <dbReference type="ARBA" id="ARBA00022801"/>
    </source>
</evidence>
<evidence type="ECO:0000256" key="6">
    <source>
        <dbReference type="ARBA" id="ARBA00022723"/>
    </source>
</evidence>
<dbReference type="RefSeq" id="WP_161258186.1">
    <property type="nucleotide sequence ID" value="NZ_WXEY01000008.1"/>
</dbReference>
<dbReference type="Pfam" id="PF03167">
    <property type="entry name" value="UDG"/>
    <property type="match status" value="1"/>
</dbReference>
<comment type="caution">
    <text evidence="13">The sequence shown here is derived from an EMBL/GenBank/DDBJ whole genome shotgun (WGS) entry which is preliminary data.</text>
</comment>
<evidence type="ECO:0000256" key="11">
    <source>
        <dbReference type="ARBA" id="ARBA00023204"/>
    </source>
</evidence>
<feature type="domain" description="Uracil-DNA glycosylase-like" evidence="12">
    <location>
        <begin position="31"/>
        <end position="177"/>
    </location>
</feature>
<dbReference type="GO" id="GO:0046872">
    <property type="term" value="F:metal ion binding"/>
    <property type="evidence" value="ECO:0007669"/>
    <property type="project" value="UniProtKB-KW"/>
</dbReference>
<dbReference type="Gene3D" id="3.40.470.10">
    <property type="entry name" value="Uracil-DNA glycosylase-like domain"/>
    <property type="match status" value="1"/>
</dbReference>
<keyword evidence="14" id="KW-1185">Reference proteome</keyword>
<keyword evidence="5" id="KW-0004">4Fe-4S</keyword>
<dbReference type="SMART" id="SM00986">
    <property type="entry name" value="UDG"/>
    <property type="match status" value="1"/>
</dbReference>
<evidence type="ECO:0000256" key="3">
    <source>
        <dbReference type="ARBA" id="ARBA00012030"/>
    </source>
</evidence>
<keyword evidence="10" id="KW-0411">Iron-sulfur</keyword>
<dbReference type="InterPro" id="IPR051536">
    <property type="entry name" value="UDG_Type-4/5"/>
</dbReference>
<dbReference type="InterPro" id="IPR005273">
    <property type="entry name" value="Ura-DNA_glyco_family4"/>
</dbReference>
<dbReference type="GO" id="GO:0051539">
    <property type="term" value="F:4 iron, 4 sulfur cluster binding"/>
    <property type="evidence" value="ECO:0007669"/>
    <property type="project" value="UniProtKB-KW"/>
</dbReference>
<evidence type="ECO:0000256" key="2">
    <source>
        <dbReference type="ARBA" id="ARBA00006521"/>
    </source>
</evidence>
<dbReference type="InterPro" id="IPR005122">
    <property type="entry name" value="Uracil-DNA_glycosylase-like"/>
</dbReference>
<keyword evidence="9" id="KW-0408">Iron</keyword>
<comment type="similarity">
    <text evidence="2">Belongs to the uracil-DNA glycosylase (UDG) superfamily. Type 4 (UDGa) family.</text>
</comment>
<sequence length="189" mass="21202">MNRRAELAEYEAMVKECRACPLRDGCRQVVFGEGNPEARLMLVGEGPGAEEDRLGRPFVGAAGQLLDRILIAGKFPRPEVYIANVVKCRPPGNRLPLPNEVRACRVHLDRQIEIINPQIIICLGALATQTLIDPNARITRDRGKWARKDGRLIMPTFHPAALLRDPAKKRPVWEDIQKVMAVYHDNAVI</sequence>
<dbReference type="OrthoDB" id="5290748at2"/>
<organism evidence="13 14">
    <name type="scientific">Heliomicrobium undosum</name>
    <dbReference type="NCBI Taxonomy" id="121734"/>
    <lineage>
        <taxon>Bacteria</taxon>
        <taxon>Bacillati</taxon>
        <taxon>Bacillota</taxon>
        <taxon>Clostridia</taxon>
        <taxon>Eubacteriales</taxon>
        <taxon>Heliobacteriaceae</taxon>
        <taxon>Heliomicrobium</taxon>
    </lineage>
</organism>
<evidence type="ECO:0000256" key="4">
    <source>
        <dbReference type="ARBA" id="ARBA00019403"/>
    </source>
</evidence>
<dbReference type="SUPFAM" id="SSF52141">
    <property type="entry name" value="Uracil-DNA glycosylase-like"/>
    <property type="match status" value="1"/>
</dbReference>
<keyword evidence="6" id="KW-0479">Metal-binding</keyword>
<evidence type="ECO:0000259" key="12">
    <source>
        <dbReference type="SMART" id="SM00986"/>
    </source>
</evidence>
<dbReference type="NCBIfam" id="TIGR00758">
    <property type="entry name" value="UDG_fam4"/>
    <property type="match status" value="1"/>
</dbReference>
<gene>
    <name evidence="13" type="ORF">GTO91_09280</name>
</gene>
<dbReference type="PANTHER" id="PTHR33693:SF1">
    <property type="entry name" value="TYPE-4 URACIL-DNA GLYCOSYLASE"/>
    <property type="match status" value="1"/>
</dbReference>
<dbReference type="CDD" id="cd10030">
    <property type="entry name" value="UDG-F4_TTUDGA_SPO1dp_like"/>
    <property type="match status" value="1"/>
</dbReference>
<dbReference type="InterPro" id="IPR036895">
    <property type="entry name" value="Uracil-DNA_glycosylase-like_sf"/>
</dbReference>